<name>A0A0A9CI91_ARUDO</name>
<evidence type="ECO:0000256" key="1">
    <source>
        <dbReference type="SAM" id="MobiDB-lite"/>
    </source>
</evidence>
<reference evidence="2" key="1">
    <citation type="submission" date="2014-09" db="EMBL/GenBank/DDBJ databases">
        <authorList>
            <person name="Magalhaes I.L.F."/>
            <person name="Oliveira U."/>
            <person name="Santos F.R."/>
            <person name="Vidigal T.H.D.A."/>
            <person name="Brescovit A.D."/>
            <person name="Santos A.J."/>
        </authorList>
    </citation>
    <scope>NUCLEOTIDE SEQUENCE</scope>
    <source>
        <tissue evidence="2">Shoot tissue taken approximately 20 cm above the soil surface</tissue>
    </source>
</reference>
<dbReference type="EMBL" id="GBRH01204291">
    <property type="protein sequence ID" value="JAD93604.1"/>
    <property type="molecule type" value="Transcribed_RNA"/>
</dbReference>
<sequence length="75" mass="8412">MRWRTMADAKVSNPGKMQGLGSFKRDARPPLSKNWTARICVFVKRAQSCRTACITIAGTCCLMKSQQKVSAFWLS</sequence>
<accession>A0A0A9CI91</accession>
<dbReference type="EMBL" id="GBRH01221871">
    <property type="protein sequence ID" value="JAD76024.1"/>
    <property type="molecule type" value="Transcribed_RNA"/>
</dbReference>
<dbReference type="AlphaFoldDB" id="A0A0A9CI91"/>
<reference evidence="2" key="2">
    <citation type="journal article" date="2015" name="Data Brief">
        <title>Shoot transcriptome of the giant reed, Arundo donax.</title>
        <authorList>
            <person name="Barrero R.A."/>
            <person name="Guerrero F.D."/>
            <person name="Moolhuijzen P."/>
            <person name="Goolsby J.A."/>
            <person name="Tidwell J."/>
            <person name="Bellgard S.E."/>
            <person name="Bellgard M.I."/>
        </authorList>
    </citation>
    <scope>NUCLEOTIDE SEQUENCE</scope>
    <source>
        <tissue evidence="2">Shoot tissue taken approximately 20 cm above the soil surface</tissue>
    </source>
</reference>
<protein>
    <submittedName>
        <fullName evidence="2">Uncharacterized protein</fullName>
    </submittedName>
</protein>
<organism evidence="2">
    <name type="scientific">Arundo donax</name>
    <name type="common">Giant reed</name>
    <name type="synonym">Donax arundinaceus</name>
    <dbReference type="NCBI Taxonomy" id="35708"/>
    <lineage>
        <taxon>Eukaryota</taxon>
        <taxon>Viridiplantae</taxon>
        <taxon>Streptophyta</taxon>
        <taxon>Embryophyta</taxon>
        <taxon>Tracheophyta</taxon>
        <taxon>Spermatophyta</taxon>
        <taxon>Magnoliopsida</taxon>
        <taxon>Liliopsida</taxon>
        <taxon>Poales</taxon>
        <taxon>Poaceae</taxon>
        <taxon>PACMAD clade</taxon>
        <taxon>Arundinoideae</taxon>
        <taxon>Arundineae</taxon>
        <taxon>Arundo</taxon>
    </lineage>
</organism>
<feature type="region of interest" description="Disordered" evidence="1">
    <location>
        <begin position="1"/>
        <end position="27"/>
    </location>
</feature>
<evidence type="ECO:0000313" key="2">
    <source>
        <dbReference type="EMBL" id="JAD76024.1"/>
    </source>
</evidence>
<proteinExistence type="predicted"/>